<dbReference type="GO" id="GO:0004113">
    <property type="term" value="F:2',3'-cyclic-nucleotide 3'-phosphodiesterase activity"/>
    <property type="evidence" value="ECO:0007669"/>
    <property type="project" value="InterPro"/>
</dbReference>
<dbReference type="InterPro" id="IPR004175">
    <property type="entry name" value="RNA_CPDase"/>
</dbReference>
<feature type="short sequence motif" description="HXTX 2" evidence="2">
    <location>
        <begin position="131"/>
        <end position="134"/>
    </location>
</feature>
<dbReference type="Pfam" id="PF13563">
    <property type="entry name" value="2_5_RNA_ligase2"/>
    <property type="match status" value="1"/>
</dbReference>
<name>A0A831WZ63_9BACT</name>
<dbReference type="GO" id="GO:0008664">
    <property type="term" value="F:RNA 2',3'-cyclic 3'-phosphodiesterase activity"/>
    <property type="evidence" value="ECO:0007669"/>
    <property type="project" value="UniProtKB-EC"/>
</dbReference>
<evidence type="ECO:0000256" key="2">
    <source>
        <dbReference type="HAMAP-Rule" id="MF_01940"/>
    </source>
</evidence>
<dbReference type="PANTHER" id="PTHR35561">
    <property type="entry name" value="RNA 2',3'-CYCLIC PHOSPHODIESTERASE"/>
    <property type="match status" value="1"/>
</dbReference>
<dbReference type="SUPFAM" id="SSF55144">
    <property type="entry name" value="LigT-like"/>
    <property type="match status" value="1"/>
</dbReference>
<accession>A0A831WZ63</accession>
<feature type="active site" description="Proton acceptor" evidence="2">
    <location>
        <position position="131"/>
    </location>
</feature>
<feature type="active site" description="Proton donor" evidence="2">
    <location>
        <position position="44"/>
    </location>
</feature>
<dbReference type="EC" id="3.1.4.58" evidence="2"/>
<sequence length="194" mass="21879">MNEQWRLFAAIELPEPVRERIGEEIERLRRLGWRAKWVNPEGSHLTVKFYGSVALQAVGQLRKALRAGVSDLPPFTLETAGAGVFPHLGRPRVLWLGVGGEVEALARLQRRVEELSLELGFSTEERPYHPHLTLARFRPEDLSSLRGLERQVARLATLPSLPIPVRALTLYRSELRPTGAVYTLVDTFALETGR</sequence>
<dbReference type="HAMAP" id="MF_01940">
    <property type="entry name" value="RNA_CPDase"/>
    <property type="match status" value="1"/>
</dbReference>
<dbReference type="Gene3D" id="3.90.1140.10">
    <property type="entry name" value="Cyclic phosphodiesterase"/>
    <property type="match status" value="1"/>
</dbReference>
<comment type="function">
    <text evidence="2">Hydrolyzes RNA 2',3'-cyclic phosphodiester to an RNA 2'-phosphomonoester.</text>
</comment>
<dbReference type="PANTHER" id="PTHR35561:SF1">
    <property type="entry name" value="RNA 2',3'-CYCLIC PHOSPHODIESTERASE"/>
    <property type="match status" value="1"/>
</dbReference>
<evidence type="ECO:0000256" key="1">
    <source>
        <dbReference type="ARBA" id="ARBA00022801"/>
    </source>
</evidence>
<proteinExistence type="inferred from homology"/>
<reference evidence="3" key="1">
    <citation type="journal article" date="2020" name="mSystems">
        <title>Genome- and Community-Level Interaction Insights into Carbon Utilization and Element Cycling Functions of Hydrothermarchaeota in Hydrothermal Sediment.</title>
        <authorList>
            <person name="Zhou Z."/>
            <person name="Liu Y."/>
            <person name="Xu W."/>
            <person name="Pan J."/>
            <person name="Luo Z.H."/>
            <person name="Li M."/>
        </authorList>
    </citation>
    <scope>NUCLEOTIDE SEQUENCE [LARGE SCALE GENOMIC DNA]</scope>
    <source>
        <strain evidence="3">SpSt-210</strain>
    </source>
</reference>
<organism evidence="3">
    <name type="scientific">Thermorudis peleae</name>
    <dbReference type="NCBI Taxonomy" id="1382356"/>
    <lineage>
        <taxon>Bacteria</taxon>
        <taxon>Pseudomonadati</taxon>
        <taxon>Thermomicrobiota</taxon>
        <taxon>Thermomicrobia</taxon>
        <taxon>Thermomicrobia incertae sedis</taxon>
        <taxon>Thermorudis</taxon>
    </lineage>
</organism>
<feature type="short sequence motif" description="HXTX 1" evidence="2">
    <location>
        <begin position="44"/>
        <end position="47"/>
    </location>
</feature>
<comment type="catalytic activity">
    <reaction evidence="2">
        <text>a 3'-end 2',3'-cyclophospho-ribonucleotide-RNA + H2O = a 3'-end 2'-phospho-ribonucleotide-RNA + H(+)</text>
        <dbReference type="Rhea" id="RHEA:11828"/>
        <dbReference type="Rhea" id="RHEA-COMP:10464"/>
        <dbReference type="Rhea" id="RHEA-COMP:17353"/>
        <dbReference type="ChEBI" id="CHEBI:15377"/>
        <dbReference type="ChEBI" id="CHEBI:15378"/>
        <dbReference type="ChEBI" id="CHEBI:83064"/>
        <dbReference type="ChEBI" id="CHEBI:173113"/>
        <dbReference type="EC" id="3.1.4.58"/>
    </reaction>
</comment>
<gene>
    <name evidence="3" type="primary">thpR</name>
    <name evidence="3" type="ORF">ENP34_08550</name>
</gene>
<protein>
    <recommendedName>
        <fullName evidence="2">RNA 2',3'-cyclic phosphodiesterase</fullName>
        <shortName evidence="2">RNA 2',3'-CPDase</shortName>
        <ecNumber evidence="2">3.1.4.58</ecNumber>
    </recommendedName>
</protein>
<comment type="similarity">
    <text evidence="2">Belongs to the 2H phosphoesterase superfamily. ThpR family.</text>
</comment>
<dbReference type="NCBIfam" id="TIGR02258">
    <property type="entry name" value="2_5_ligase"/>
    <property type="match status" value="1"/>
</dbReference>
<dbReference type="AlphaFoldDB" id="A0A831WZ63"/>
<keyword evidence="1 2" id="KW-0378">Hydrolase</keyword>
<dbReference type="InterPro" id="IPR009097">
    <property type="entry name" value="Cyclic_Pdiesterase"/>
</dbReference>
<evidence type="ECO:0000313" key="3">
    <source>
        <dbReference type="EMBL" id="HEG91478.1"/>
    </source>
</evidence>
<dbReference type="EMBL" id="DSIY01000203">
    <property type="protein sequence ID" value="HEG91478.1"/>
    <property type="molecule type" value="Genomic_DNA"/>
</dbReference>
<comment type="caution">
    <text evidence="3">The sequence shown here is derived from an EMBL/GenBank/DDBJ whole genome shotgun (WGS) entry which is preliminary data.</text>
</comment>